<protein>
    <submittedName>
        <fullName evidence="2">Uncharacterized protein</fullName>
    </submittedName>
</protein>
<feature type="signal peptide" evidence="1">
    <location>
        <begin position="1"/>
        <end position="17"/>
    </location>
</feature>
<keyword evidence="1" id="KW-0732">Signal</keyword>
<evidence type="ECO:0000313" key="2">
    <source>
        <dbReference type="EMBL" id="TGO78995.1"/>
    </source>
</evidence>
<sequence>MLYTTILPLTLLTAVLASPVPVPASTSPVSTCSTLTTKLDYYQGYQSPSQCGINVFSGNITAGVCVNILTQGIMLFPADTACTYSIWKGVTDCSGGVTQTFDLGVAQQGVQSVGTCVGTGVMDGGKFYHASGFLSCGCNQAPLSG</sequence>
<evidence type="ECO:0000256" key="1">
    <source>
        <dbReference type="SAM" id="SignalP"/>
    </source>
</evidence>
<dbReference type="EMBL" id="PQXM01000047">
    <property type="protein sequence ID" value="TGO78995.1"/>
    <property type="molecule type" value="Genomic_DNA"/>
</dbReference>
<dbReference type="OrthoDB" id="3647614at2759"/>
<name>A0A4Z1JZD9_9HELO</name>
<comment type="caution">
    <text evidence="2">The sequence shown here is derived from an EMBL/GenBank/DDBJ whole genome shotgun (WGS) entry which is preliminary data.</text>
</comment>
<reference evidence="2 3" key="1">
    <citation type="submission" date="2017-12" db="EMBL/GenBank/DDBJ databases">
        <title>Comparative genomics of Botrytis spp.</title>
        <authorList>
            <person name="Valero-Jimenez C.A."/>
            <person name="Tapia P."/>
            <person name="Veloso J."/>
            <person name="Silva-Moreno E."/>
            <person name="Staats M."/>
            <person name="Valdes J.H."/>
            <person name="Van Kan J.A.L."/>
        </authorList>
    </citation>
    <scope>NUCLEOTIDE SEQUENCE [LARGE SCALE GENOMIC DNA]</scope>
    <source>
        <strain evidence="2 3">Be9601</strain>
    </source>
</reference>
<keyword evidence="3" id="KW-1185">Reference proteome</keyword>
<accession>A0A4Z1JZD9</accession>
<dbReference type="Proteomes" id="UP000297229">
    <property type="component" value="Unassembled WGS sequence"/>
</dbReference>
<dbReference type="AlphaFoldDB" id="A0A4Z1JZD9"/>
<gene>
    <name evidence="2" type="ORF">BELL_0047g00180</name>
</gene>
<proteinExistence type="predicted"/>
<organism evidence="2 3">
    <name type="scientific">Botrytis elliptica</name>
    <dbReference type="NCBI Taxonomy" id="278938"/>
    <lineage>
        <taxon>Eukaryota</taxon>
        <taxon>Fungi</taxon>
        <taxon>Dikarya</taxon>
        <taxon>Ascomycota</taxon>
        <taxon>Pezizomycotina</taxon>
        <taxon>Leotiomycetes</taxon>
        <taxon>Helotiales</taxon>
        <taxon>Sclerotiniaceae</taxon>
        <taxon>Botrytis</taxon>
    </lineage>
</organism>
<evidence type="ECO:0000313" key="3">
    <source>
        <dbReference type="Proteomes" id="UP000297229"/>
    </source>
</evidence>
<feature type="chain" id="PRO_5021351407" evidence="1">
    <location>
        <begin position="18"/>
        <end position="145"/>
    </location>
</feature>